<dbReference type="EMBL" id="CM035409">
    <property type="protein sequence ID" value="KAH7440423.1"/>
    <property type="molecule type" value="Genomic_DNA"/>
</dbReference>
<reference evidence="1" key="1">
    <citation type="submission" date="2021-08" db="EMBL/GenBank/DDBJ databases">
        <title>WGS assembly of Ceratopteris richardii.</title>
        <authorList>
            <person name="Marchant D.B."/>
            <person name="Chen G."/>
            <person name="Jenkins J."/>
            <person name="Shu S."/>
            <person name="Leebens-Mack J."/>
            <person name="Grimwood J."/>
            <person name="Schmutz J."/>
            <person name="Soltis P."/>
            <person name="Soltis D."/>
            <person name="Chen Z.-H."/>
        </authorList>
    </citation>
    <scope>NUCLEOTIDE SEQUENCE</scope>
    <source>
        <strain evidence="1">Whitten #5841</strain>
        <tissue evidence="1">Leaf</tissue>
    </source>
</reference>
<dbReference type="Proteomes" id="UP000825935">
    <property type="component" value="Chromosome 4"/>
</dbReference>
<dbReference type="PANTHER" id="PTHR31446">
    <property type="entry name" value="ACID PHOSPHATASE/VANADIUM-DEPENDENT HALOPEROXIDASE-RELATED PROTEIN"/>
    <property type="match status" value="1"/>
</dbReference>
<organism evidence="1 2">
    <name type="scientific">Ceratopteris richardii</name>
    <name type="common">Triangle waterfern</name>
    <dbReference type="NCBI Taxonomy" id="49495"/>
    <lineage>
        <taxon>Eukaryota</taxon>
        <taxon>Viridiplantae</taxon>
        <taxon>Streptophyta</taxon>
        <taxon>Embryophyta</taxon>
        <taxon>Tracheophyta</taxon>
        <taxon>Polypodiopsida</taxon>
        <taxon>Polypodiidae</taxon>
        <taxon>Polypodiales</taxon>
        <taxon>Pteridineae</taxon>
        <taxon>Pteridaceae</taxon>
        <taxon>Parkerioideae</taxon>
        <taxon>Ceratopteris</taxon>
    </lineage>
</organism>
<dbReference type="AlphaFoldDB" id="A0A8T2V3B7"/>
<dbReference type="PANTHER" id="PTHR31446:SF29">
    <property type="entry name" value="ACID PHOSPHATASE_VANADIUM-DEPENDENT HALOPEROXIDASE-RELATED PROTEIN"/>
    <property type="match status" value="1"/>
</dbReference>
<proteinExistence type="predicted"/>
<dbReference type="InterPro" id="IPR003832">
    <property type="entry name" value="DUF212"/>
</dbReference>
<sequence length="323" mass="35147">MTLLQPARDPGVLFSAHAIKLAGCLYSRNRQLHSLPLKRFSKFEEKEEKSRRFRCLFVSSSSSSGYGDFQWRLARSPFSSLYALGCLTARFSHAVSTLALFLGHKALQAKSTGLSLLHFSVHNDNDSSEKSGGPALRRRLSKRLVQQGGLPLALISTASIAKDHVKPIIATLCANPTFMSSLLAWAVAQVLKVFTTFFIERRWDFKMLLGSGGMPSSHSALCMALTTSVALCHGISDALFPVCLGFSLIVMYDAAGVRRHAGMQAEVLNLIVEDLFQGHPMSEKKLKELLGHTPLQVGAGALLGILAGYLCSQGYITFSGHGF</sequence>
<evidence type="ECO:0000313" key="1">
    <source>
        <dbReference type="EMBL" id="KAH7440423.1"/>
    </source>
</evidence>
<comment type="caution">
    <text evidence="1">The sequence shown here is derived from an EMBL/GenBank/DDBJ whole genome shotgun (WGS) entry which is preliminary data.</text>
</comment>
<gene>
    <name evidence="1" type="ORF">KP509_04G106500</name>
</gene>
<evidence type="ECO:0008006" key="3">
    <source>
        <dbReference type="Google" id="ProtNLM"/>
    </source>
</evidence>
<dbReference type="OrthoDB" id="1716650at2759"/>
<evidence type="ECO:0000313" key="2">
    <source>
        <dbReference type="Proteomes" id="UP000825935"/>
    </source>
</evidence>
<protein>
    <recommendedName>
        <fullName evidence="3">Acid phosphatase/vanadium-dependent haloperoxidase-related protein</fullName>
    </recommendedName>
</protein>
<name>A0A8T2V3B7_CERRI</name>
<accession>A0A8T2V3B7</accession>
<keyword evidence="2" id="KW-1185">Reference proteome</keyword>
<dbReference type="Pfam" id="PF02681">
    <property type="entry name" value="DUF212"/>
    <property type="match status" value="1"/>
</dbReference>